<comment type="caution">
    <text evidence="1">The sequence shown here is derived from an EMBL/GenBank/DDBJ whole genome shotgun (WGS) entry which is preliminary data.</text>
</comment>
<accession>A0A4C1TW55</accession>
<protein>
    <submittedName>
        <fullName evidence="1">Uncharacterized protein</fullName>
    </submittedName>
</protein>
<evidence type="ECO:0000313" key="2">
    <source>
        <dbReference type="Proteomes" id="UP000299102"/>
    </source>
</evidence>
<gene>
    <name evidence="1" type="ORF">EVAR_9115_1</name>
</gene>
<organism evidence="1 2">
    <name type="scientific">Eumeta variegata</name>
    <name type="common">Bagworm moth</name>
    <name type="synonym">Eumeta japonica</name>
    <dbReference type="NCBI Taxonomy" id="151549"/>
    <lineage>
        <taxon>Eukaryota</taxon>
        <taxon>Metazoa</taxon>
        <taxon>Ecdysozoa</taxon>
        <taxon>Arthropoda</taxon>
        <taxon>Hexapoda</taxon>
        <taxon>Insecta</taxon>
        <taxon>Pterygota</taxon>
        <taxon>Neoptera</taxon>
        <taxon>Endopterygota</taxon>
        <taxon>Lepidoptera</taxon>
        <taxon>Glossata</taxon>
        <taxon>Ditrysia</taxon>
        <taxon>Tineoidea</taxon>
        <taxon>Psychidae</taxon>
        <taxon>Oiketicinae</taxon>
        <taxon>Eumeta</taxon>
    </lineage>
</organism>
<name>A0A4C1TW55_EUMVA</name>
<dbReference type="AlphaFoldDB" id="A0A4C1TW55"/>
<proteinExistence type="predicted"/>
<dbReference type="Proteomes" id="UP000299102">
    <property type="component" value="Unassembled WGS sequence"/>
</dbReference>
<keyword evidence="2" id="KW-1185">Reference proteome</keyword>
<reference evidence="1 2" key="1">
    <citation type="journal article" date="2019" name="Commun. Biol.">
        <title>The bagworm genome reveals a unique fibroin gene that provides high tensile strength.</title>
        <authorList>
            <person name="Kono N."/>
            <person name="Nakamura H."/>
            <person name="Ohtoshi R."/>
            <person name="Tomita M."/>
            <person name="Numata K."/>
            <person name="Arakawa K."/>
        </authorList>
    </citation>
    <scope>NUCLEOTIDE SEQUENCE [LARGE SCALE GENOMIC DNA]</scope>
</reference>
<sequence length="141" mass="15933">MNRVLICESLLKRNETEPFWKKLITGGKKWTRTCKKIIVKRQANLTAVAPASIRANDKSRAVKQHQLCSYGAAEYDSRHGTVPVRPPRGVLVRCPVAAVDVINSRRQPLKLVNEPINCKYIIVCASDVIARARPSTWRKSR</sequence>
<dbReference type="EMBL" id="BGZK01000095">
    <property type="protein sequence ID" value="GBP18272.1"/>
    <property type="molecule type" value="Genomic_DNA"/>
</dbReference>
<evidence type="ECO:0000313" key="1">
    <source>
        <dbReference type="EMBL" id="GBP18272.1"/>
    </source>
</evidence>